<dbReference type="CDD" id="cd04301">
    <property type="entry name" value="NAT_SF"/>
    <property type="match status" value="1"/>
</dbReference>
<dbReference type="Pfam" id="PF13508">
    <property type="entry name" value="Acetyltransf_7"/>
    <property type="match status" value="1"/>
</dbReference>
<reference evidence="2 3" key="1">
    <citation type="submission" date="2024-06" db="EMBL/GenBank/DDBJ databases">
        <title>The Natural Products Discovery Center: Release of the First 8490 Sequenced Strains for Exploring Actinobacteria Biosynthetic Diversity.</title>
        <authorList>
            <person name="Kalkreuter E."/>
            <person name="Kautsar S.A."/>
            <person name="Yang D."/>
            <person name="Bader C.D."/>
            <person name="Teijaro C.N."/>
            <person name="Fluegel L."/>
            <person name="Davis C.M."/>
            <person name="Simpson J.R."/>
            <person name="Lauterbach L."/>
            <person name="Steele A.D."/>
            <person name="Gui C."/>
            <person name="Meng S."/>
            <person name="Li G."/>
            <person name="Viehrig K."/>
            <person name="Ye F."/>
            <person name="Su P."/>
            <person name="Kiefer A.F."/>
            <person name="Nichols A."/>
            <person name="Cepeda A.J."/>
            <person name="Yan W."/>
            <person name="Fan B."/>
            <person name="Jiang Y."/>
            <person name="Adhikari A."/>
            <person name="Zheng C.-J."/>
            <person name="Schuster L."/>
            <person name="Cowan T.M."/>
            <person name="Smanski M.J."/>
            <person name="Chevrette M.G."/>
            <person name="De Carvalho L.P.S."/>
            <person name="Shen B."/>
        </authorList>
    </citation>
    <scope>NUCLEOTIDE SEQUENCE [LARGE SCALE GENOMIC DNA]</scope>
    <source>
        <strain evidence="2 3">NPDC020594</strain>
    </source>
</reference>
<dbReference type="PROSITE" id="PS51186">
    <property type="entry name" value="GNAT"/>
    <property type="match status" value="1"/>
</dbReference>
<accession>A0ABV3AN90</accession>
<feature type="domain" description="N-acetyltransferase" evidence="1">
    <location>
        <begin position="86"/>
        <end position="244"/>
    </location>
</feature>
<evidence type="ECO:0000259" key="1">
    <source>
        <dbReference type="PROSITE" id="PS51186"/>
    </source>
</evidence>
<dbReference type="Proteomes" id="UP001551011">
    <property type="component" value="Unassembled WGS sequence"/>
</dbReference>
<name>A0ABV3AN90_9ACTN</name>
<dbReference type="InterPro" id="IPR000182">
    <property type="entry name" value="GNAT_dom"/>
</dbReference>
<gene>
    <name evidence="2" type="ORF">AB0H04_42455</name>
</gene>
<dbReference type="Gene3D" id="3.40.630.30">
    <property type="match status" value="1"/>
</dbReference>
<comment type="caution">
    <text evidence="2">The sequence shown here is derived from an EMBL/GenBank/DDBJ whole genome shotgun (WGS) entry which is preliminary data.</text>
</comment>
<dbReference type="SUPFAM" id="SSF55729">
    <property type="entry name" value="Acyl-CoA N-acyltransferases (Nat)"/>
    <property type="match status" value="1"/>
</dbReference>
<proteinExistence type="predicted"/>
<sequence>MLTVTRPRDGAEVLAVAGDPWTREWITPDWRGPAWAVEGAVAYGSGSADEPAAAVTVTGAPDAAAALAGHVLDALPEPPYVLNLPRGARPLPEGEREEWALMISETAPAAQPGEEDVVLLTPGPELSALLAEASPGHLVRPGDPQVEVWAGIRAAGGELACLGALLLRPGTGAPHLASIATAPAHRGRGLAAAVTAWLTRRALERGAPWCSLARLDSARTAHRLYERLGYRTVQEFTSITLDVW</sequence>
<dbReference type="RefSeq" id="WP_359261156.1">
    <property type="nucleotide sequence ID" value="NZ_JBFAEG010000050.1"/>
</dbReference>
<evidence type="ECO:0000313" key="2">
    <source>
        <dbReference type="EMBL" id="MEU5713409.1"/>
    </source>
</evidence>
<dbReference type="InterPro" id="IPR016181">
    <property type="entry name" value="Acyl_CoA_acyltransferase"/>
</dbReference>
<protein>
    <submittedName>
        <fullName evidence="2">GNAT family N-acetyltransferase</fullName>
    </submittedName>
</protein>
<keyword evidence="3" id="KW-1185">Reference proteome</keyword>
<organism evidence="2 3">
    <name type="scientific">Streptomyces flaveolus</name>
    <dbReference type="NCBI Taxonomy" id="67297"/>
    <lineage>
        <taxon>Bacteria</taxon>
        <taxon>Bacillati</taxon>
        <taxon>Actinomycetota</taxon>
        <taxon>Actinomycetes</taxon>
        <taxon>Kitasatosporales</taxon>
        <taxon>Streptomycetaceae</taxon>
        <taxon>Streptomyces</taxon>
    </lineage>
</organism>
<dbReference type="EMBL" id="JBFAEG010000050">
    <property type="protein sequence ID" value="MEU5713409.1"/>
    <property type="molecule type" value="Genomic_DNA"/>
</dbReference>
<evidence type="ECO:0000313" key="3">
    <source>
        <dbReference type="Proteomes" id="UP001551011"/>
    </source>
</evidence>